<reference evidence="3" key="1">
    <citation type="journal article" date="2014" name="PLoS Negl. Trop. Dis.">
        <title>Identification and characterization of seminal fluid proteins in the Asian tiger mosquito, Aedes albopictus.</title>
        <authorList>
            <person name="Boes K.E."/>
            <person name="Ribeiro J.M."/>
            <person name="Wong A."/>
            <person name="Harrington L.C."/>
            <person name="Wolfner M.F."/>
            <person name="Sirot L.K."/>
        </authorList>
    </citation>
    <scope>NUCLEOTIDE SEQUENCE</scope>
    <source>
        <tissue evidence="3">Reproductive organs</tissue>
    </source>
</reference>
<evidence type="ECO:0000256" key="1">
    <source>
        <dbReference type="ARBA" id="ARBA00007148"/>
    </source>
</evidence>
<dbReference type="SUPFAM" id="SSF110004">
    <property type="entry name" value="Glycolipid transfer protein, GLTP"/>
    <property type="match status" value="1"/>
</dbReference>
<feature type="domain" description="Glycolipid transfer protein" evidence="2">
    <location>
        <begin position="30"/>
        <end position="175"/>
    </location>
</feature>
<accession>A0A023EIM1</accession>
<comment type="similarity">
    <text evidence="1">Belongs to the GLTP family.</text>
</comment>
<dbReference type="GO" id="GO:0005829">
    <property type="term" value="C:cytosol"/>
    <property type="evidence" value="ECO:0007669"/>
    <property type="project" value="TreeGrafter"/>
</dbReference>
<evidence type="ECO:0000313" key="3">
    <source>
        <dbReference type="EMBL" id="JAC09283.1"/>
    </source>
</evidence>
<dbReference type="GO" id="GO:0032691">
    <property type="term" value="P:negative regulation of interleukin-1 beta production"/>
    <property type="evidence" value="ECO:0007669"/>
    <property type="project" value="UniProtKB-ARBA"/>
</dbReference>
<dbReference type="InterPro" id="IPR014830">
    <property type="entry name" value="Glycolipid_transfer_prot_dom"/>
</dbReference>
<name>A0A023EIM1_AEDAL</name>
<sequence>MAQDKFDLQKVHGSFERCLAGNDNEDDVFLDPYLEAFKELYKFFSLMGTVFGFVSSDVKEKVEILEKLRKHADHGERFETVRSMMDYERDGNLLAKKDYVSGSRTLLRLHRGLDFIYLFLKRLGELESANANTCAVCQTAYNETLAQFHPWLIRKGVVMAMYAMPNRDQLLEKVCLDASLAIKLLPEMLGVARQVYDRTQNLYTVYDMHGLP</sequence>
<dbReference type="PANTHER" id="PTHR10219:SF43">
    <property type="entry name" value="GLYCOLIPID TRANSFER PROTEIN DOMAIN-CONTAINING PROTEIN"/>
    <property type="match status" value="1"/>
</dbReference>
<organism evidence="3">
    <name type="scientific">Aedes albopictus</name>
    <name type="common">Asian tiger mosquito</name>
    <name type="synonym">Stegomyia albopicta</name>
    <dbReference type="NCBI Taxonomy" id="7160"/>
    <lineage>
        <taxon>Eukaryota</taxon>
        <taxon>Metazoa</taxon>
        <taxon>Ecdysozoa</taxon>
        <taxon>Arthropoda</taxon>
        <taxon>Hexapoda</taxon>
        <taxon>Insecta</taxon>
        <taxon>Pterygota</taxon>
        <taxon>Neoptera</taxon>
        <taxon>Endopterygota</taxon>
        <taxon>Diptera</taxon>
        <taxon>Nematocera</taxon>
        <taxon>Culicoidea</taxon>
        <taxon>Culicidae</taxon>
        <taxon>Culicinae</taxon>
        <taxon>Aedini</taxon>
        <taxon>Aedes</taxon>
        <taxon>Stegomyia</taxon>
    </lineage>
</organism>
<dbReference type="FunFam" id="1.10.3520.10:FF:000002">
    <property type="entry name" value="Ceramide-1-phosphate transfer protein"/>
    <property type="match status" value="1"/>
</dbReference>
<dbReference type="EMBL" id="GAPW01004315">
    <property type="protein sequence ID" value="JAC09283.1"/>
    <property type="molecule type" value="mRNA"/>
</dbReference>
<dbReference type="PANTHER" id="PTHR10219">
    <property type="entry name" value="GLYCOLIPID TRANSFER PROTEIN-RELATED"/>
    <property type="match status" value="1"/>
</dbReference>
<dbReference type="Gene3D" id="1.10.3520.10">
    <property type="entry name" value="Glycolipid transfer protein"/>
    <property type="match status" value="1"/>
</dbReference>
<evidence type="ECO:0000259" key="2">
    <source>
        <dbReference type="Pfam" id="PF08718"/>
    </source>
</evidence>
<dbReference type="InterPro" id="IPR036497">
    <property type="entry name" value="GLTP_sf"/>
</dbReference>
<dbReference type="GO" id="GO:0016020">
    <property type="term" value="C:membrane"/>
    <property type="evidence" value="ECO:0007669"/>
    <property type="project" value="TreeGrafter"/>
</dbReference>
<dbReference type="AlphaFoldDB" id="A0A023EIM1"/>
<dbReference type="VEuPathDB" id="VectorBase:AALF025802"/>
<proteinExistence type="evidence at transcript level"/>
<dbReference type="VEuPathDB" id="VectorBase:AALC636_005297"/>
<dbReference type="GO" id="GO:1902387">
    <property type="term" value="F:ceramide 1-phosphate binding"/>
    <property type="evidence" value="ECO:0007669"/>
    <property type="project" value="TreeGrafter"/>
</dbReference>
<protein>
    <submittedName>
        <fullName evidence="3">Putative cytoplasm</fullName>
    </submittedName>
</protein>
<dbReference type="VEuPathDB" id="VectorBase:AALFPA_070654"/>
<dbReference type="Pfam" id="PF08718">
    <property type="entry name" value="GLTP"/>
    <property type="match status" value="1"/>
</dbReference>
<dbReference type="GO" id="GO:1902388">
    <property type="term" value="F:ceramide 1-phosphate transfer activity"/>
    <property type="evidence" value="ECO:0007669"/>
    <property type="project" value="TreeGrafter"/>
</dbReference>